<dbReference type="GO" id="GO:0016787">
    <property type="term" value="F:hydrolase activity"/>
    <property type="evidence" value="ECO:0007669"/>
    <property type="project" value="InterPro"/>
</dbReference>
<sequence>MHMSRREFLQMLAVTSTAGFSLSSCDTSSESGTTGKTNTAGIKPQKKPGSMYEIPKYGNVSFMHYTDCHGQLLPIHFREPHINLGFHGMRNKPPHLVGSNFSRFYGIPKSGALEHAFTCMDFSTAARKYGKVGGFAHLATLVKQIRAQRPGSLLLDGGDTWGGGSATGLWTNAQDMIDAQKLLGVDVMTGHWEFTFGHKRVKEVIEKDFKGHIDFVAQNVVDKDFEERVFKPYTMKVINGVQVAIIGQSFPYVPVANPGYLVPGWSFGIREEQMQTTVNEVRSKGAKVVMVLSHNGMDVDLKMASRVTGIDAIMGGHTHDAMPKPAIIANKGGKTLVINSGSNGKFLSVLDFDVKGGKIAGFKFHMLPVFSNLITKDPAMDEYIKKVRDQTVTFHGKTFNMKKKLEEKLAITDDLLYRRGNFNGTFDQLICDALIKEKDAEISLSPGFRWGVSVLPGEPITFEHVMTQTALTYPIVTLNPIKGSMIKTILEDIADNLFHKDPYYQQGGDMVRIGGLKYEINPNAKMGKRITYMELKGEPLDANKTYKVAGWASVQPQDKGTPIWDLVSKYLRDQKTVKISKLNEPKIHGLSNNPGYTSSCT</sequence>
<dbReference type="PRINTS" id="PR01607">
    <property type="entry name" value="APYRASEFAMLY"/>
</dbReference>
<dbReference type="GO" id="GO:0009166">
    <property type="term" value="P:nucleotide catabolic process"/>
    <property type="evidence" value="ECO:0007669"/>
    <property type="project" value="InterPro"/>
</dbReference>
<feature type="region of interest" description="Disordered" evidence="1">
    <location>
        <begin position="25"/>
        <end position="47"/>
    </location>
</feature>
<name>A0A3B0YXM1_9ZZZZ</name>
<dbReference type="PANTHER" id="PTHR11575">
    <property type="entry name" value="5'-NUCLEOTIDASE-RELATED"/>
    <property type="match status" value="1"/>
</dbReference>
<proteinExistence type="predicted"/>
<evidence type="ECO:0000256" key="1">
    <source>
        <dbReference type="SAM" id="MobiDB-lite"/>
    </source>
</evidence>
<dbReference type="GO" id="GO:0030288">
    <property type="term" value="C:outer membrane-bounded periplasmic space"/>
    <property type="evidence" value="ECO:0007669"/>
    <property type="project" value="TreeGrafter"/>
</dbReference>
<protein>
    <submittedName>
        <fullName evidence="3">Sulfur oxidation protein SoxB</fullName>
    </submittedName>
</protein>
<dbReference type="SUPFAM" id="SSF55816">
    <property type="entry name" value="5'-nucleotidase (syn. UDP-sugar hydrolase), C-terminal domain"/>
    <property type="match status" value="1"/>
</dbReference>
<dbReference type="Pfam" id="PF02872">
    <property type="entry name" value="5_nucleotid_C"/>
    <property type="match status" value="1"/>
</dbReference>
<accession>A0A3B0YXM1</accession>
<dbReference type="InterPro" id="IPR030998">
    <property type="entry name" value="Thiosulf_SoxB"/>
</dbReference>
<organism evidence="3">
    <name type="scientific">hydrothermal vent metagenome</name>
    <dbReference type="NCBI Taxonomy" id="652676"/>
    <lineage>
        <taxon>unclassified sequences</taxon>
        <taxon>metagenomes</taxon>
        <taxon>ecological metagenomes</taxon>
    </lineage>
</organism>
<dbReference type="PROSITE" id="PS51257">
    <property type="entry name" value="PROKAR_LIPOPROTEIN"/>
    <property type="match status" value="1"/>
</dbReference>
<dbReference type="PANTHER" id="PTHR11575:SF42">
    <property type="entry name" value="SULFUR OXIDATION PROTEIN SOXB"/>
    <property type="match status" value="1"/>
</dbReference>
<evidence type="ECO:0000259" key="2">
    <source>
        <dbReference type="Pfam" id="PF02872"/>
    </source>
</evidence>
<dbReference type="InterPro" id="IPR036907">
    <property type="entry name" value="5'-Nucleotdase_C_sf"/>
</dbReference>
<evidence type="ECO:0000313" key="3">
    <source>
        <dbReference type="EMBL" id="VAW73654.1"/>
    </source>
</evidence>
<dbReference type="Gene3D" id="6.10.140.570">
    <property type="match status" value="1"/>
</dbReference>
<dbReference type="EMBL" id="UOFL01000047">
    <property type="protein sequence ID" value="VAW73654.1"/>
    <property type="molecule type" value="Genomic_DNA"/>
</dbReference>
<reference evidence="3" key="1">
    <citation type="submission" date="2018-06" db="EMBL/GenBank/DDBJ databases">
        <authorList>
            <person name="Zhirakovskaya E."/>
        </authorList>
    </citation>
    <scope>NUCLEOTIDE SEQUENCE</scope>
</reference>
<feature type="domain" description="5'-Nucleotidase C-terminal" evidence="2">
    <location>
        <begin position="425"/>
        <end position="556"/>
    </location>
</feature>
<dbReference type="InterPro" id="IPR008334">
    <property type="entry name" value="5'-Nucleotdase_C"/>
</dbReference>
<gene>
    <name evidence="3" type="ORF">MNBD_GAMMA12-2545</name>
</gene>
<dbReference type="InterPro" id="IPR029052">
    <property type="entry name" value="Metallo-depent_PP-like"/>
</dbReference>
<dbReference type="Gene3D" id="3.60.21.10">
    <property type="match status" value="1"/>
</dbReference>
<feature type="compositionally biased region" description="Polar residues" evidence="1">
    <location>
        <begin position="25"/>
        <end position="40"/>
    </location>
</feature>
<dbReference type="CDD" id="cd07411">
    <property type="entry name" value="MPP_SoxB_N"/>
    <property type="match status" value="1"/>
</dbReference>
<dbReference type="InterPro" id="IPR006179">
    <property type="entry name" value="5_nucleotidase/apyrase"/>
</dbReference>
<dbReference type="SUPFAM" id="SSF56300">
    <property type="entry name" value="Metallo-dependent phosphatases"/>
    <property type="match status" value="1"/>
</dbReference>
<dbReference type="InterPro" id="IPR041829">
    <property type="entry name" value="SoxB_N"/>
</dbReference>
<dbReference type="NCBIfam" id="TIGR04486">
    <property type="entry name" value="thiosulf_SoxB"/>
    <property type="match status" value="1"/>
</dbReference>
<dbReference type="AlphaFoldDB" id="A0A3B0YXM1"/>
<dbReference type="Gene3D" id="3.90.780.10">
    <property type="entry name" value="5'-Nucleotidase, C-terminal domain"/>
    <property type="match status" value="1"/>
</dbReference>